<dbReference type="PANTHER" id="PTHR45138">
    <property type="entry name" value="REGULATORY COMPONENTS OF SENSORY TRANSDUCTION SYSTEM"/>
    <property type="match status" value="1"/>
</dbReference>
<keyword evidence="1" id="KW-1133">Transmembrane helix</keyword>
<dbReference type="AlphaFoldDB" id="A0A399EZA8"/>
<dbReference type="PANTHER" id="PTHR45138:SF9">
    <property type="entry name" value="DIGUANYLATE CYCLASE DGCM-RELATED"/>
    <property type="match status" value="1"/>
</dbReference>
<dbReference type="InterPro" id="IPR050469">
    <property type="entry name" value="Diguanylate_Cyclase"/>
</dbReference>
<dbReference type="FunFam" id="3.30.70.270:FF:000001">
    <property type="entry name" value="Diguanylate cyclase domain protein"/>
    <property type="match status" value="1"/>
</dbReference>
<evidence type="ECO:0000313" key="3">
    <source>
        <dbReference type="EMBL" id="RIH88736.1"/>
    </source>
</evidence>
<dbReference type="Gene3D" id="3.30.70.270">
    <property type="match status" value="1"/>
</dbReference>
<feature type="transmembrane region" description="Helical" evidence="1">
    <location>
        <begin position="49"/>
        <end position="67"/>
    </location>
</feature>
<keyword evidence="4" id="KW-1185">Reference proteome</keyword>
<dbReference type="Pfam" id="PF00990">
    <property type="entry name" value="GGDEF"/>
    <property type="match status" value="1"/>
</dbReference>
<feature type="transmembrane region" description="Helical" evidence="1">
    <location>
        <begin position="103"/>
        <end position="122"/>
    </location>
</feature>
<name>A0A399EZA8_9DEIN</name>
<gene>
    <name evidence="3" type="primary">ycdT</name>
    <name evidence="3" type="ORF">Mlute_00524</name>
</gene>
<dbReference type="SMART" id="SM00267">
    <property type="entry name" value="GGDEF"/>
    <property type="match status" value="1"/>
</dbReference>
<proteinExistence type="predicted"/>
<dbReference type="RefSeq" id="WP_119359205.1">
    <property type="nucleotide sequence ID" value="NZ_QWKZ01000010.1"/>
</dbReference>
<reference evidence="3 4" key="1">
    <citation type="submission" date="2018-08" db="EMBL/GenBank/DDBJ databases">
        <title>Meiothermus luteus KCTC 52599 genome sequencing project.</title>
        <authorList>
            <person name="Da Costa M.S."/>
            <person name="Albuquerque L."/>
            <person name="Raposo P."/>
            <person name="Froufe H.J.C."/>
            <person name="Barroso C.S."/>
            <person name="Egas C."/>
        </authorList>
    </citation>
    <scope>NUCLEOTIDE SEQUENCE [LARGE SCALE GENOMIC DNA]</scope>
    <source>
        <strain evidence="3 4">KCTC 52599</strain>
    </source>
</reference>
<feature type="domain" description="GGDEF" evidence="2">
    <location>
        <begin position="229"/>
        <end position="355"/>
    </location>
</feature>
<evidence type="ECO:0000313" key="4">
    <source>
        <dbReference type="Proteomes" id="UP000265800"/>
    </source>
</evidence>
<dbReference type="SUPFAM" id="SSF55073">
    <property type="entry name" value="Nucleotide cyclase"/>
    <property type="match status" value="1"/>
</dbReference>
<dbReference type="InterPro" id="IPR029787">
    <property type="entry name" value="Nucleotide_cyclase"/>
</dbReference>
<feature type="transmembrane region" description="Helical" evidence="1">
    <location>
        <begin position="162"/>
        <end position="179"/>
    </location>
</feature>
<comment type="caution">
    <text evidence="3">The sequence shown here is derived from an EMBL/GenBank/DDBJ whole genome shotgun (WGS) entry which is preliminary data.</text>
</comment>
<keyword evidence="3" id="KW-0808">Transferase</keyword>
<dbReference type="InterPro" id="IPR043128">
    <property type="entry name" value="Rev_trsase/Diguanyl_cyclase"/>
</dbReference>
<evidence type="ECO:0000259" key="2">
    <source>
        <dbReference type="PROSITE" id="PS50887"/>
    </source>
</evidence>
<protein>
    <submittedName>
        <fullName evidence="3">Putative diguanylate cyclase YcdT</fullName>
        <ecNumber evidence="3">2.7.7.65</ecNumber>
    </submittedName>
</protein>
<keyword evidence="1" id="KW-0472">Membrane</keyword>
<dbReference type="OrthoDB" id="9759607at2"/>
<feature type="transmembrane region" description="Helical" evidence="1">
    <location>
        <begin position="79"/>
        <end position="97"/>
    </location>
</feature>
<sequence>MAQNTLQEDTTVPMRARVYFFMLPVAAWAALFAWSQLDLSQQNTLYEKYSLPAIALWLGLCWLGLLAPRRVGFRAVEQGIFWGTALLMVLNVYYNLLSIGKEGLWNSSVWLAIVFVMAYFVFEPKQAWWVSVGIFSAFLVVGLFALTPQALRGQHLDANSLVQLYVSQLCYLVLFRLLVRSKEHALRVQLEAAHLHHLAHTDPLTGVANRRSILKSLEEALAHHQKTAEPLCLVLLDLDRFKQINDRYGHEMGDRVLLHATQVLQQHLRPTDRLGRWGGEEFMLVLPNTSLTEAEGLCTRLQPLLAQHDHLPPVSASFGVAAAFPEDDPKSLIARADAAMYASKQAGGNRVAIAP</sequence>
<dbReference type="InterPro" id="IPR000160">
    <property type="entry name" value="GGDEF_dom"/>
</dbReference>
<feature type="transmembrane region" description="Helical" evidence="1">
    <location>
        <begin position="18"/>
        <end position="37"/>
    </location>
</feature>
<dbReference type="CDD" id="cd01949">
    <property type="entry name" value="GGDEF"/>
    <property type="match status" value="1"/>
</dbReference>
<dbReference type="EMBL" id="QWKZ01000010">
    <property type="protein sequence ID" value="RIH88736.1"/>
    <property type="molecule type" value="Genomic_DNA"/>
</dbReference>
<keyword evidence="1" id="KW-0812">Transmembrane</keyword>
<dbReference type="NCBIfam" id="TIGR00254">
    <property type="entry name" value="GGDEF"/>
    <property type="match status" value="1"/>
</dbReference>
<evidence type="ECO:0000256" key="1">
    <source>
        <dbReference type="SAM" id="Phobius"/>
    </source>
</evidence>
<dbReference type="GO" id="GO:0052621">
    <property type="term" value="F:diguanylate cyclase activity"/>
    <property type="evidence" value="ECO:0007669"/>
    <property type="project" value="UniProtKB-EC"/>
</dbReference>
<accession>A0A399EZA8</accession>
<dbReference type="EC" id="2.7.7.65" evidence="3"/>
<keyword evidence="3" id="KW-0548">Nucleotidyltransferase</keyword>
<organism evidence="3 4">
    <name type="scientific">Meiothermus luteus</name>
    <dbReference type="NCBI Taxonomy" id="2026184"/>
    <lineage>
        <taxon>Bacteria</taxon>
        <taxon>Thermotogati</taxon>
        <taxon>Deinococcota</taxon>
        <taxon>Deinococci</taxon>
        <taxon>Thermales</taxon>
        <taxon>Thermaceae</taxon>
        <taxon>Meiothermus</taxon>
    </lineage>
</organism>
<dbReference type="Proteomes" id="UP000265800">
    <property type="component" value="Unassembled WGS sequence"/>
</dbReference>
<feature type="transmembrane region" description="Helical" evidence="1">
    <location>
        <begin position="129"/>
        <end position="150"/>
    </location>
</feature>
<dbReference type="PROSITE" id="PS50887">
    <property type="entry name" value="GGDEF"/>
    <property type="match status" value="1"/>
</dbReference>